<evidence type="ECO:0000313" key="3">
    <source>
        <dbReference type="EMBL" id="CRZ33507.1"/>
    </source>
</evidence>
<sequence length="481" mass="52081">MKKILLWILIVTMFIITGCSYIEHTQGAGSDKESIENDINNINNSGDREISAEGIDDDDKAKKSDVSDNQQNPNSENSESDTSSDANAAISSQTGQSDKADNKKTNSSLIKVHFIDVGQGDSILIESGNKYMLIDSGERNKGSIVIDYLETIGVKKLDYIVATHPHSDHIGGLADVINHFNIGKIIMPNAVHTSKTYENLLDTISEKGLKITKAIPGNEYNIGDASFIILAPNGTDYDNLNNYSVVIKLINGNNSFIFAGDAEVQSENEMLKNGLNINADVLKLGHHGSSTSSSAKFLDAVTPDMAIISVGEGNQYGHPDAETLKSIKDREIKLFRTDKQGTIILESDGIKITANKDPYNINDADINTTKSDKSTYNSNSSSTDKTKADTVKTSTNKTETSKSQSNNTGKSSTSKTDTNKSDSSNKNTESAKNIIVHITNTGSKYHRAGCRHLSKSDIEVTLEEALNKGLTPCKTCNPPTM</sequence>
<proteinExistence type="predicted"/>
<dbReference type="RefSeq" id="WP_103201684.1">
    <property type="nucleotide sequence ID" value="NZ_CVTD020000008.1"/>
</dbReference>
<dbReference type="Proteomes" id="UP000236497">
    <property type="component" value="Unassembled WGS sequence"/>
</dbReference>
<dbReference type="EMBL" id="CVTD020000008">
    <property type="protein sequence ID" value="CRZ33507.1"/>
    <property type="molecule type" value="Genomic_DNA"/>
</dbReference>
<evidence type="ECO:0000313" key="4">
    <source>
        <dbReference type="Proteomes" id="UP000236497"/>
    </source>
</evidence>
<dbReference type="Gene3D" id="3.60.15.10">
    <property type="entry name" value="Ribonuclease Z/Hydroxyacylglutathione hydrolase-like"/>
    <property type="match status" value="1"/>
</dbReference>
<evidence type="ECO:0000259" key="2">
    <source>
        <dbReference type="SMART" id="SM00849"/>
    </source>
</evidence>
<feature type="region of interest" description="Disordered" evidence="1">
    <location>
        <begin position="354"/>
        <end position="431"/>
    </location>
</feature>
<reference evidence="3 4" key="1">
    <citation type="submission" date="2015-06" db="EMBL/GenBank/DDBJ databases">
        <authorList>
            <person name="Wibberg Daniel"/>
        </authorList>
    </citation>
    <scope>NUCLEOTIDE SEQUENCE [LARGE SCALE GENOMIC DNA]</scope>
    <source>
        <strain evidence="3 4">T3/55T</strain>
    </source>
</reference>
<feature type="compositionally biased region" description="Low complexity" evidence="1">
    <location>
        <begin position="374"/>
        <end position="383"/>
    </location>
</feature>
<organism evidence="3 4">
    <name type="scientific">Herbinix hemicellulosilytica</name>
    <dbReference type="NCBI Taxonomy" id="1564487"/>
    <lineage>
        <taxon>Bacteria</taxon>
        <taxon>Bacillati</taxon>
        <taxon>Bacillota</taxon>
        <taxon>Clostridia</taxon>
        <taxon>Lachnospirales</taxon>
        <taxon>Lachnospiraceae</taxon>
        <taxon>Herbinix</taxon>
    </lineage>
</organism>
<dbReference type="PANTHER" id="PTHR30619:SF7">
    <property type="entry name" value="BETA-LACTAMASE DOMAIN PROTEIN"/>
    <property type="match status" value="1"/>
</dbReference>
<dbReference type="InterPro" id="IPR035681">
    <property type="entry name" value="ComA-like_MBL"/>
</dbReference>
<protein>
    <recommendedName>
        <fullName evidence="2">Metallo-beta-lactamase domain-containing protein</fullName>
    </recommendedName>
</protein>
<dbReference type="InterPro" id="IPR036866">
    <property type="entry name" value="RibonucZ/Hydroxyglut_hydro"/>
</dbReference>
<dbReference type="SUPFAM" id="SSF57884">
    <property type="entry name" value="Ada DNA repair protein, N-terminal domain (N-Ada 10)"/>
    <property type="match status" value="1"/>
</dbReference>
<feature type="region of interest" description="Disordered" evidence="1">
    <location>
        <begin position="27"/>
        <end position="103"/>
    </location>
</feature>
<dbReference type="InterPro" id="IPR001279">
    <property type="entry name" value="Metallo-B-lactamas"/>
</dbReference>
<dbReference type="InterPro" id="IPR035451">
    <property type="entry name" value="Ada-like_dom_sf"/>
</dbReference>
<accession>A0A0H5SDQ9</accession>
<evidence type="ECO:0000256" key="1">
    <source>
        <dbReference type="SAM" id="MobiDB-lite"/>
    </source>
</evidence>
<keyword evidence="4" id="KW-1185">Reference proteome</keyword>
<dbReference type="OrthoDB" id="9783680at2"/>
<gene>
    <name evidence="3" type="ORF">HHT355_0297</name>
</gene>
<dbReference type="SUPFAM" id="SSF56281">
    <property type="entry name" value="Metallo-hydrolase/oxidoreductase"/>
    <property type="match status" value="1"/>
</dbReference>
<dbReference type="Pfam" id="PF00753">
    <property type="entry name" value="Lactamase_B"/>
    <property type="match status" value="1"/>
</dbReference>
<dbReference type="AlphaFoldDB" id="A0A0H5SDQ9"/>
<feature type="domain" description="Metallo-beta-lactamase" evidence="2">
    <location>
        <begin position="119"/>
        <end position="312"/>
    </location>
</feature>
<feature type="compositionally biased region" description="Low complexity" evidence="1">
    <location>
        <begin position="67"/>
        <end position="89"/>
    </location>
</feature>
<feature type="compositionally biased region" description="Low complexity" evidence="1">
    <location>
        <begin position="391"/>
        <end position="428"/>
    </location>
</feature>
<dbReference type="PANTHER" id="PTHR30619">
    <property type="entry name" value="DNA INTERNALIZATION/COMPETENCE PROTEIN COMEC/REC2"/>
    <property type="match status" value="1"/>
</dbReference>
<dbReference type="CDD" id="cd07731">
    <property type="entry name" value="ComA-like_MBL-fold"/>
    <property type="match status" value="1"/>
</dbReference>
<name>A0A0H5SDQ9_HERHM</name>
<dbReference type="SMART" id="SM00849">
    <property type="entry name" value="Lactamase_B"/>
    <property type="match status" value="1"/>
</dbReference>
<dbReference type="InterPro" id="IPR052159">
    <property type="entry name" value="Competence_DNA_uptake"/>
</dbReference>
<dbReference type="PROSITE" id="PS51257">
    <property type="entry name" value="PROKAR_LIPOPROTEIN"/>
    <property type="match status" value="1"/>
</dbReference>